<dbReference type="RefSeq" id="WP_192754867.1">
    <property type="nucleotide sequence ID" value="NZ_BAABJL010000176.1"/>
</dbReference>
<evidence type="ECO:0000313" key="3">
    <source>
        <dbReference type="Proteomes" id="UP000638648"/>
    </source>
</evidence>
<sequence>MNQPGTAALNPAQPGAAQPGAAQPGPAQPVTPRQPQQARRRRPPTRRPAQNIPTGSLICGACAMPNQSDRKFCARCGHSLATANVVRKAPWWRRLFGRERIYEVGTRRAPGQPGRRLGTIVRIGVVVLVLAGAGVLAGPQRGLVINAYNGVQNLLLKPEQVRPTGQQASAAAKAHPAAHAFDGTRGTFWAPARTSVKNGAVPWLRATFAEPVNLVTIGVTPGMSVDTPKFVAGTRPAEIEVSVTTDGDPVVKRFHVADTAGFQEFAIEAPGARSVQIAVLSSTGAHPTLATAITEVEFWAKR</sequence>
<dbReference type="EMBL" id="JADBEM010000001">
    <property type="protein sequence ID" value="MBE1611694.1"/>
    <property type="molecule type" value="Genomic_DNA"/>
</dbReference>
<comment type="caution">
    <text evidence="2">The sequence shown here is derived from an EMBL/GenBank/DDBJ whole genome shotgun (WGS) entry which is preliminary data.</text>
</comment>
<dbReference type="InterPro" id="IPR008979">
    <property type="entry name" value="Galactose-bd-like_sf"/>
</dbReference>
<proteinExistence type="predicted"/>
<protein>
    <recommendedName>
        <fullName evidence="4">Zinc ribbon domain-containing protein</fullName>
    </recommendedName>
</protein>
<evidence type="ECO:0008006" key="4">
    <source>
        <dbReference type="Google" id="ProtNLM"/>
    </source>
</evidence>
<feature type="compositionally biased region" description="Low complexity" evidence="1">
    <location>
        <begin position="11"/>
        <end position="37"/>
    </location>
</feature>
<dbReference type="NCBIfam" id="NF047619">
    <property type="entry name" value="NADase_discoid"/>
    <property type="match status" value="1"/>
</dbReference>
<evidence type="ECO:0000256" key="1">
    <source>
        <dbReference type="SAM" id="MobiDB-lite"/>
    </source>
</evidence>
<accession>A0A927N3Z3</accession>
<dbReference type="SUPFAM" id="SSF49785">
    <property type="entry name" value="Galactose-binding domain-like"/>
    <property type="match status" value="1"/>
</dbReference>
<dbReference type="Gene3D" id="2.60.120.260">
    <property type="entry name" value="Galactose-binding domain-like"/>
    <property type="match status" value="1"/>
</dbReference>
<name>A0A927N3Z3_9ACTN</name>
<keyword evidence="3" id="KW-1185">Reference proteome</keyword>
<reference evidence="2" key="1">
    <citation type="submission" date="2020-10" db="EMBL/GenBank/DDBJ databases">
        <title>Sequencing the genomes of 1000 actinobacteria strains.</title>
        <authorList>
            <person name="Klenk H.-P."/>
        </authorList>
    </citation>
    <scope>NUCLEOTIDE SEQUENCE</scope>
    <source>
        <strain evidence="2">DSM 45354</strain>
    </source>
</reference>
<dbReference type="InterPro" id="IPR057561">
    <property type="entry name" value="NADase_transloc"/>
</dbReference>
<organism evidence="2 3">
    <name type="scientific">Actinopolymorpha pittospori</name>
    <dbReference type="NCBI Taxonomy" id="648752"/>
    <lineage>
        <taxon>Bacteria</taxon>
        <taxon>Bacillati</taxon>
        <taxon>Actinomycetota</taxon>
        <taxon>Actinomycetes</taxon>
        <taxon>Propionibacteriales</taxon>
        <taxon>Actinopolymorphaceae</taxon>
        <taxon>Actinopolymorpha</taxon>
    </lineage>
</organism>
<dbReference type="AlphaFoldDB" id="A0A927N3Z3"/>
<evidence type="ECO:0000313" key="2">
    <source>
        <dbReference type="EMBL" id="MBE1611694.1"/>
    </source>
</evidence>
<gene>
    <name evidence="2" type="ORF">HEB94_008542</name>
</gene>
<feature type="region of interest" description="Disordered" evidence="1">
    <location>
        <begin position="1"/>
        <end position="52"/>
    </location>
</feature>
<dbReference type="Proteomes" id="UP000638648">
    <property type="component" value="Unassembled WGS sequence"/>
</dbReference>